<dbReference type="EMBL" id="CP141614">
    <property type="protein sequence ID" value="WRP14397.1"/>
    <property type="molecule type" value="Genomic_DNA"/>
</dbReference>
<dbReference type="Gene3D" id="3.20.20.100">
    <property type="entry name" value="NADP-dependent oxidoreductase domain"/>
    <property type="match status" value="1"/>
</dbReference>
<sequence length="285" mass="31617">MLERELGRTGVRIPALGQGTWRIGGGADEDRRAIEAIRLGIELGLTLIDTAEMYGDGHAERLVGEAIRDVRDRVFVVTKVLPDHASYDGVLRAARRSLRRLAVDRIDLYLLHWPSEVHPIEETMRAMRRLVADGWVRFVGVSNFAVEQMERAREALEDVPLVCNQVYYWLGQRAAELRLLPACQRLGITLMAYSPLGSGRFPSPRTARGKALASVAARHGKTPHQVALNWLVGKSPAVVAIPKASRPEHVRANAEAVGWTLALHDVRELEAAFPTPPDDEPLPML</sequence>
<evidence type="ECO:0000313" key="3">
    <source>
        <dbReference type="Proteomes" id="UP001333102"/>
    </source>
</evidence>
<reference evidence="3" key="1">
    <citation type="submission" date="2023-12" db="EMBL/GenBank/DDBJ databases">
        <title>Novel isolates from deep terrestrial aquifers shed light on the physiology and ecology of the class Limnochordia.</title>
        <authorList>
            <person name="Karnachuk O.V."/>
            <person name="Lukina A.P."/>
            <person name="Avakyan M.R."/>
            <person name="Kadnikov V."/>
            <person name="Begmatov S."/>
            <person name="Beletsky A.V."/>
            <person name="Mardanov A.V."/>
            <person name="Ravin N.V."/>
        </authorList>
    </citation>
    <scope>NUCLEOTIDE SEQUENCE [LARGE SCALE GENOMIC DNA]</scope>
    <source>
        <strain evidence="3">LN</strain>
    </source>
</reference>
<feature type="domain" description="NADP-dependent oxidoreductase" evidence="1">
    <location>
        <begin position="16"/>
        <end position="271"/>
    </location>
</feature>
<dbReference type="CDD" id="cd19072">
    <property type="entry name" value="AKR_AKR3F1-like"/>
    <property type="match status" value="1"/>
</dbReference>
<dbReference type="SUPFAM" id="SSF51430">
    <property type="entry name" value="NAD(P)-linked oxidoreductase"/>
    <property type="match status" value="1"/>
</dbReference>
<accession>A0ABZ1BNM1</accession>
<dbReference type="InterPro" id="IPR036812">
    <property type="entry name" value="NAD(P)_OxRdtase_dom_sf"/>
</dbReference>
<protein>
    <submittedName>
        <fullName evidence="2">Aldo/keto reductase</fullName>
    </submittedName>
</protein>
<dbReference type="Pfam" id="PF00248">
    <property type="entry name" value="Aldo_ket_red"/>
    <property type="match status" value="1"/>
</dbReference>
<dbReference type="PANTHER" id="PTHR43638">
    <property type="entry name" value="OXIDOREDUCTASE, ALDO/KETO REDUCTASE FAMILY PROTEIN"/>
    <property type="match status" value="1"/>
</dbReference>
<name>A0ABZ1BNM1_9FIRM</name>
<evidence type="ECO:0000259" key="1">
    <source>
        <dbReference type="Pfam" id="PF00248"/>
    </source>
</evidence>
<proteinExistence type="predicted"/>
<keyword evidence="3" id="KW-1185">Reference proteome</keyword>
<dbReference type="InterPro" id="IPR023210">
    <property type="entry name" value="NADP_OxRdtase_dom"/>
</dbReference>
<dbReference type="PANTHER" id="PTHR43638:SF3">
    <property type="entry name" value="ALDEHYDE REDUCTASE"/>
    <property type="match status" value="1"/>
</dbReference>
<dbReference type="PROSITE" id="PS00062">
    <property type="entry name" value="ALDOKETO_REDUCTASE_2"/>
    <property type="match status" value="1"/>
</dbReference>
<gene>
    <name evidence="2" type="ORF">VLY81_13395</name>
</gene>
<dbReference type="Proteomes" id="UP001333102">
    <property type="component" value="Chromosome"/>
</dbReference>
<dbReference type="PRINTS" id="PR00069">
    <property type="entry name" value="ALDKETRDTASE"/>
</dbReference>
<dbReference type="InterPro" id="IPR018170">
    <property type="entry name" value="Aldo/ket_reductase_CS"/>
</dbReference>
<evidence type="ECO:0000313" key="2">
    <source>
        <dbReference type="EMBL" id="WRP14397.1"/>
    </source>
</evidence>
<organism evidence="2 3">
    <name type="scientific">Geochorda subterranea</name>
    <dbReference type="NCBI Taxonomy" id="3109564"/>
    <lineage>
        <taxon>Bacteria</taxon>
        <taxon>Bacillati</taxon>
        <taxon>Bacillota</taxon>
        <taxon>Limnochordia</taxon>
        <taxon>Limnochordales</taxon>
        <taxon>Geochordaceae</taxon>
        <taxon>Geochorda</taxon>
    </lineage>
</organism>
<dbReference type="RefSeq" id="WP_324668714.1">
    <property type="nucleotide sequence ID" value="NZ_CP141614.1"/>
</dbReference>
<dbReference type="InterPro" id="IPR020471">
    <property type="entry name" value="AKR"/>
</dbReference>
<dbReference type="PIRSF" id="PIRSF000097">
    <property type="entry name" value="AKR"/>
    <property type="match status" value="1"/>
</dbReference>